<dbReference type="CDD" id="cd01647">
    <property type="entry name" value="RT_LTR"/>
    <property type="match status" value="1"/>
</dbReference>
<feature type="domain" description="Reverse transcriptase" evidence="5">
    <location>
        <begin position="1"/>
        <end position="104"/>
    </location>
</feature>
<evidence type="ECO:0000256" key="1">
    <source>
        <dbReference type="ARBA" id="ARBA00010879"/>
    </source>
</evidence>
<dbReference type="InterPro" id="IPR036397">
    <property type="entry name" value="RNaseH_sf"/>
</dbReference>
<dbReference type="SUPFAM" id="SSF53098">
    <property type="entry name" value="Ribonuclease H-like"/>
    <property type="match status" value="1"/>
</dbReference>
<dbReference type="GO" id="GO:0003676">
    <property type="term" value="F:nucleic acid binding"/>
    <property type="evidence" value="ECO:0007669"/>
    <property type="project" value="InterPro"/>
</dbReference>
<dbReference type="PANTHER" id="PTHR37984">
    <property type="entry name" value="PROTEIN CBG26694"/>
    <property type="match status" value="1"/>
</dbReference>
<dbReference type="InterPro" id="IPR041577">
    <property type="entry name" value="RT_RNaseH_2"/>
</dbReference>
<organism evidence="7 8">
    <name type="scientific">Oryzias latipes</name>
    <name type="common">Japanese rice fish</name>
    <name type="synonym">Japanese killifish</name>
    <dbReference type="NCBI Taxonomy" id="8090"/>
    <lineage>
        <taxon>Eukaryota</taxon>
        <taxon>Metazoa</taxon>
        <taxon>Chordata</taxon>
        <taxon>Craniata</taxon>
        <taxon>Vertebrata</taxon>
        <taxon>Euteleostomi</taxon>
        <taxon>Actinopterygii</taxon>
        <taxon>Neopterygii</taxon>
        <taxon>Teleostei</taxon>
        <taxon>Neoteleostei</taxon>
        <taxon>Acanthomorphata</taxon>
        <taxon>Ovalentaria</taxon>
        <taxon>Atherinomorphae</taxon>
        <taxon>Beloniformes</taxon>
        <taxon>Adrianichthyidae</taxon>
        <taxon>Oryziinae</taxon>
        <taxon>Oryzias</taxon>
    </lineage>
</organism>
<dbReference type="Gene3D" id="1.10.340.70">
    <property type="match status" value="1"/>
</dbReference>
<reference evidence="7 8" key="2">
    <citation type="submission" date="2017-04" db="EMBL/GenBank/DDBJ databases">
        <title>CpG methylation of centromeres and impact of large insertions on vertebrate speciation.</title>
        <authorList>
            <person name="Ichikawa K."/>
            <person name="Yoshimura J."/>
            <person name="Morishita S."/>
        </authorList>
    </citation>
    <scope>NUCLEOTIDE SEQUENCE</scope>
    <source>
        <strain evidence="7 8">HSOK</strain>
    </source>
</reference>
<dbReference type="Proteomes" id="UP000265200">
    <property type="component" value="Chromosome 23"/>
</dbReference>
<dbReference type="Pfam" id="PF17919">
    <property type="entry name" value="RT_RNaseH_2"/>
    <property type="match status" value="1"/>
</dbReference>
<evidence type="ECO:0000259" key="6">
    <source>
        <dbReference type="PROSITE" id="PS50994"/>
    </source>
</evidence>
<dbReference type="GO" id="GO:0004523">
    <property type="term" value="F:RNA-DNA hybrid ribonuclease activity"/>
    <property type="evidence" value="ECO:0007669"/>
    <property type="project" value="UniProtKB-EC"/>
</dbReference>
<accession>A0A3P9JTM2</accession>
<keyword evidence="3" id="KW-0511">Multifunctional enzyme</keyword>
<sequence>MSEEHKAKTAVITPIGLYQFRVMPFGLKNSGATFQRLMEKVLGKLKGKTCCVYIDDVIVFSPNPEQHLEDLNEVFERLDRAKLTLNLKKCLFFQTQTKFLGHVVSGQGVHVDPEKTEAITAYPVPTNLKALQRFLGVVGWYHKFIPHFADIAAPLHRLKRQNVKWEWSEECQSAFTRLKEALTKAPVLVHPDHSLPFEVHTDASEVGLGAVLVQRTEEGEKVVAYASRCLKGPECNYSTSEKECLAVVWAVEKWRHYLEGVEFVIFTDHSALTWAFNCPKTSSRLTRWTLRLQQFQLKVKYRKGLHNIVPDALSRAVTTLAPNESFVALQVSTCSADLPTTLMDIKKEQENDPEVLSLGAQAGQKRTLDGIQFLFIQGLLYRHTPVKEGGDKYQLVIPRSRTDTFLNYYHNNALSGHLGRLKTLLKLLEVAWWPTVRKDVWTYIKCCSVCQAYKPDNKKLAGLLQSTTSEEPWEKVGIDFMGPFPRSKKGNIFLLVVIDYFSKWVELFPLKDSKTHRVIAILKDEIFTRYGVPKELISDRGPQFTGREMKNFCGCWGVNHKFTTSYHPQANLTERSNRTIKTMIASYVGNQHNTWDQWVKEFRYAINSAYQETTGKSPAELTLGRVLKGPLERMISSPPLPNSPAYTLVERQQNLINQVKQRVNKCQSRQARYYNTRRRDAQFQPGDEVWIRAHPLSDAANSFSAKLAPKWTGPAHVVRRLGPLNYQIQWEETKKSDSVNVVSMKPYFKSNPSVPLAGGGGEL</sequence>
<dbReference type="InterPro" id="IPR043128">
    <property type="entry name" value="Rev_trsase/Diguanyl_cyclase"/>
</dbReference>
<dbReference type="Pfam" id="PF00078">
    <property type="entry name" value="RVT_1"/>
    <property type="match status" value="1"/>
</dbReference>
<proteinExistence type="inferred from homology"/>
<dbReference type="PROSITE" id="PS50994">
    <property type="entry name" value="INTEGRASE"/>
    <property type="match status" value="1"/>
</dbReference>
<dbReference type="SUPFAM" id="SSF56672">
    <property type="entry name" value="DNA/RNA polymerases"/>
    <property type="match status" value="1"/>
</dbReference>
<dbReference type="FunFam" id="3.10.20.370:FF:000001">
    <property type="entry name" value="Retrovirus-related Pol polyprotein from transposon 17.6-like protein"/>
    <property type="match status" value="1"/>
</dbReference>
<dbReference type="InterPro" id="IPR050951">
    <property type="entry name" value="Retrovirus_Pol_polyprotein"/>
</dbReference>
<reference key="1">
    <citation type="journal article" date="2007" name="Nature">
        <title>The medaka draft genome and insights into vertebrate genome evolution.</title>
        <authorList>
            <person name="Kasahara M."/>
            <person name="Naruse K."/>
            <person name="Sasaki S."/>
            <person name="Nakatani Y."/>
            <person name="Qu W."/>
            <person name="Ahsan B."/>
            <person name="Yamada T."/>
            <person name="Nagayasu Y."/>
            <person name="Doi K."/>
            <person name="Kasai Y."/>
            <person name="Jindo T."/>
            <person name="Kobayashi D."/>
            <person name="Shimada A."/>
            <person name="Toyoda A."/>
            <person name="Kuroki Y."/>
            <person name="Fujiyama A."/>
            <person name="Sasaki T."/>
            <person name="Shimizu A."/>
            <person name="Asakawa S."/>
            <person name="Shimizu N."/>
            <person name="Hashimoto S."/>
            <person name="Yang J."/>
            <person name="Lee Y."/>
            <person name="Matsushima K."/>
            <person name="Sugano S."/>
            <person name="Sakaizumi M."/>
            <person name="Narita T."/>
            <person name="Ohishi K."/>
            <person name="Haga S."/>
            <person name="Ohta F."/>
            <person name="Nomoto H."/>
            <person name="Nogata K."/>
            <person name="Morishita T."/>
            <person name="Endo T."/>
            <person name="Shin-I T."/>
            <person name="Takeda H."/>
            <person name="Morishita S."/>
            <person name="Kohara Y."/>
        </authorList>
    </citation>
    <scope>NUCLEOTIDE SEQUENCE [LARGE SCALE GENOMIC DNA]</scope>
    <source>
        <strain>Hd-rR</strain>
    </source>
</reference>
<evidence type="ECO:0000256" key="4">
    <source>
        <dbReference type="ARBA" id="ARBA00039658"/>
    </source>
</evidence>
<dbReference type="Gene3D" id="3.30.420.10">
    <property type="entry name" value="Ribonuclease H-like superfamily/Ribonuclease H"/>
    <property type="match status" value="1"/>
</dbReference>
<dbReference type="FunFam" id="3.30.70.270:FF:000020">
    <property type="entry name" value="Transposon Tf2-6 polyprotein-like Protein"/>
    <property type="match status" value="1"/>
</dbReference>
<name>A0A3P9JTM2_ORYLA</name>
<dbReference type="InterPro" id="IPR000477">
    <property type="entry name" value="RT_dom"/>
</dbReference>
<evidence type="ECO:0000313" key="8">
    <source>
        <dbReference type="Proteomes" id="UP000265200"/>
    </source>
</evidence>
<dbReference type="InterPro" id="IPR001584">
    <property type="entry name" value="Integrase_cat-core"/>
</dbReference>
<evidence type="ECO:0000256" key="2">
    <source>
        <dbReference type="ARBA" id="ARBA00012180"/>
    </source>
</evidence>
<dbReference type="Pfam" id="PF17921">
    <property type="entry name" value="Integrase_H2C2"/>
    <property type="match status" value="1"/>
</dbReference>
<dbReference type="CDD" id="cd09274">
    <property type="entry name" value="RNase_HI_RT_Ty3"/>
    <property type="match status" value="1"/>
</dbReference>
<dbReference type="PANTHER" id="PTHR37984:SF5">
    <property type="entry name" value="PROTEIN NYNRIN-LIKE"/>
    <property type="match status" value="1"/>
</dbReference>
<dbReference type="InterPro" id="IPR012337">
    <property type="entry name" value="RNaseH-like_sf"/>
</dbReference>
<comment type="similarity">
    <text evidence="1">Belongs to the beta type-B retroviral polymerase family. HERV class-II K(HML-2) pol subfamily.</text>
</comment>
<feature type="domain" description="Integrase catalytic" evidence="6">
    <location>
        <begin position="468"/>
        <end position="626"/>
    </location>
</feature>
<dbReference type="FunFam" id="3.30.420.10:FF:000032">
    <property type="entry name" value="Retrovirus-related Pol polyprotein from transposon 297-like Protein"/>
    <property type="match status" value="1"/>
</dbReference>
<evidence type="ECO:0000256" key="3">
    <source>
        <dbReference type="ARBA" id="ARBA00023268"/>
    </source>
</evidence>
<dbReference type="Gene3D" id="3.10.10.10">
    <property type="entry name" value="HIV Type 1 Reverse Transcriptase, subunit A, domain 1"/>
    <property type="match status" value="1"/>
</dbReference>
<dbReference type="Gene3D" id="3.30.70.270">
    <property type="match status" value="2"/>
</dbReference>
<dbReference type="Ensembl" id="ENSORLT00015030257.1">
    <property type="protein sequence ID" value="ENSORLP00015035489.1"/>
    <property type="gene ID" value="ENSORLG00015022127.1"/>
</dbReference>
<dbReference type="EC" id="3.1.26.4" evidence="2"/>
<reference evidence="7" key="3">
    <citation type="submission" date="2025-08" db="UniProtKB">
        <authorList>
            <consortium name="Ensembl"/>
        </authorList>
    </citation>
    <scope>IDENTIFICATION</scope>
    <source>
        <strain evidence="7">HSOK</strain>
    </source>
</reference>
<dbReference type="FunFam" id="1.10.340.70:FF:000001">
    <property type="entry name" value="Retrovirus-related Pol polyprotein from transposon gypsy-like Protein"/>
    <property type="match status" value="1"/>
</dbReference>
<evidence type="ECO:0000313" key="7">
    <source>
        <dbReference type="Ensembl" id="ENSORLP00015035489.1"/>
    </source>
</evidence>
<protein>
    <recommendedName>
        <fullName evidence="4">Gypsy retrotransposon integrase-like protein 1</fullName>
        <ecNumber evidence="2">3.1.26.4</ecNumber>
    </recommendedName>
</protein>
<dbReference type="GO" id="GO:0015074">
    <property type="term" value="P:DNA integration"/>
    <property type="evidence" value="ECO:0007669"/>
    <property type="project" value="InterPro"/>
</dbReference>
<dbReference type="PROSITE" id="PS50878">
    <property type="entry name" value="RT_POL"/>
    <property type="match status" value="1"/>
</dbReference>
<evidence type="ECO:0000259" key="5">
    <source>
        <dbReference type="PROSITE" id="PS50878"/>
    </source>
</evidence>
<dbReference type="AlphaFoldDB" id="A0A3P9JTM2"/>
<reference evidence="7" key="4">
    <citation type="submission" date="2025-09" db="UniProtKB">
        <authorList>
            <consortium name="Ensembl"/>
        </authorList>
    </citation>
    <scope>IDENTIFICATION</scope>
    <source>
        <strain evidence="7">HSOK</strain>
    </source>
</reference>
<dbReference type="Pfam" id="PF00665">
    <property type="entry name" value="rve"/>
    <property type="match status" value="1"/>
</dbReference>
<dbReference type="InterPro" id="IPR043502">
    <property type="entry name" value="DNA/RNA_pol_sf"/>
</dbReference>
<dbReference type="InterPro" id="IPR041588">
    <property type="entry name" value="Integrase_H2C2"/>
</dbReference>
<dbReference type="FunFam" id="3.30.70.270:FF:000003">
    <property type="entry name" value="Transposon Ty3-G Gag-Pol polyprotein"/>
    <property type="match status" value="1"/>
</dbReference>